<keyword evidence="4" id="KW-0800">Toxin</keyword>
<evidence type="ECO:0000256" key="6">
    <source>
        <dbReference type="SAM" id="SignalP"/>
    </source>
</evidence>
<dbReference type="GO" id="GO:0005576">
    <property type="term" value="C:extracellular region"/>
    <property type="evidence" value="ECO:0007669"/>
    <property type="project" value="UniProtKB-SubCell"/>
</dbReference>
<gene>
    <name evidence="7" type="primary">U-AITX-Oulsp7</name>
</gene>
<feature type="signal peptide" evidence="6">
    <location>
        <begin position="1"/>
        <end position="22"/>
    </location>
</feature>
<evidence type="ECO:0000256" key="1">
    <source>
        <dbReference type="ARBA" id="ARBA00004613"/>
    </source>
</evidence>
<feature type="chain" id="PRO_5020026409" evidence="6">
    <location>
        <begin position="23"/>
        <end position="71"/>
    </location>
</feature>
<dbReference type="AlphaFoldDB" id="A0A4D8XMZ7"/>
<evidence type="ECO:0000256" key="3">
    <source>
        <dbReference type="ARBA" id="ARBA00022525"/>
    </source>
</evidence>
<evidence type="ECO:0000256" key="2">
    <source>
        <dbReference type="ARBA" id="ARBA00007488"/>
    </source>
</evidence>
<evidence type="ECO:0000256" key="4">
    <source>
        <dbReference type="ARBA" id="ARBA00022656"/>
    </source>
</evidence>
<comment type="similarity">
    <text evidence="2">Belongs to the sea anemone type 3 (BDS) potassium channel toxin family.</text>
</comment>
<sequence length="71" mass="7832">MSSRFLFFVLFSVLLAATVVMANNENIMLKRGAPCKCGSKSGVYWFLRLKRCPGGKGYTGNCAYFAGICCY</sequence>
<evidence type="ECO:0000313" key="7">
    <source>
        <dbReference type="EMBL" id="SYZ84876.1"/>
    </source>
</evidence>
<proteinExistence type="evidence at transcript level"/>
<dbReference type="GO" id="GO:0090729">
    <property type="term" value="F:toxin activity"/>
    <property type="evidence" value="ECO:0007669"/>
    <property type="project" value="UniProtKB-KW"/>
</dbReference>
<reference evidence="7" key="1">
    <citation type="submission" date="2018-09" db="EMBL/GenBank/DDBJ databases">
        <authorList>
            <person name="Mitchell L M."/>
        </authorList>
    </citation>
    <scope>NUCLEOTIDE SEQUENCE</scope>
    <source>
        <tissue evidence="7">Tentacle</tissue>
    </source>
</reference>
<protein>
    <submittedName>
        <fullName evidence="7">mRNA</fullName>
    </submittedName>
</protein>
<dbReference type="GO" id="GO:0042151">
    <property type="term" value="C:nematocyst"/>
    <property type="evidence" value="ECO:0007669"/>
    <property type="project" value="InterPro"/>
</dbReference>
<evidence type="ECO:0000256" key="5">
    <source>
        <dbReference type="ARBA" id="ARBA00023157"/>
    </source>
</evidence>
<comment type="subcellular location">
    <subcellularLocation>
        <location evidence="1">Secreted</location>
    </subcellularLocation>
</comment>
<keyword evidence="6" id="KW-0732">Signal</keyword>
<keyword evidence="3" id="KW-0964">Secreted</keyword>
<dbReference type="EMBL" id="LS997972">
    <property type="protein sequence ID" value="SYZ84876.1"/>
    <property type="molecule type" value="mRNA"/>
</dbReference>
<dbReference type="GO" id="GO:0008200">
    <property type="term" value="F:ion channel inhibitor activity"/>
    <property type="evidence" value="ECO:0007669"/>
    <property type="project" value="InterPro"/>
</dbReference>
<keyword evidence="5" id="KW-1015">Disulfide bond</keyword>
<name>A0A4D8XMZ7_OULSP</name>
<dbReference type="Pfam" id="PF07936">
    <property type="entry name" value="Defensin_4"/>
    <property type="match status" value="1"/>
</dbReference>
<dbReference type="InterPro" id="IPR012414">
    <property type="entry name" value="BDS_K_chnl_tox"/>
</dbReference>
<dbReference type="InterPro" id="IPR023355">
    <property type="entry name" value="Myo_ane_neurotoxin_sf"/>
</dbReference>
<accession>A0A4D8XMZ7</accession>
<organism evidence="7">
    <name type="scientific">Oulactis sp.</name>
    <name type="common">Sea anemone</name>
    <dbReference type="NCBI Taxonomy" id="2093647"/>
    <lineage>
        <taxon>Eukaryota</taxon>
        <taxon>Metazoa</taxon>
        <taxon>Cnidaria</taxon>
        <taxon>Anthozoa</taxon>
        <taxon>Hexacorallia</taxon>
        <taxon>Actiniaria</taxon>
        <taxon>Actiniidae</taxon>
        <taxon>Oulactis</taxon>
    </lineage>
</organism>
<dbReference type="Gene3D" id="2.20.20.10">
    <property type="entry name" value="Anthopleurin-A"/>
    <property type="match status" value="1"/>
</dbReference>